<evidence type="ECO:0000256" key="6">
    <source>
        <dbReference type="ARBA" id="ARBA00023163"/>
    </source>
</evidence>
<feature type="domain" description="OVATE" evidence="9">
    <location>
        <begin position="120"/>
        <end position="183"/>
    </location>
</feature>
<dbReference type="OrthoDB" id="689980at2759"/>
<protein>
    <recommendedName>
        <fullName evidence="8">Transcription repressor</fullName>
    </recommendedName>
    <alternativeName>
        <fullName evidence="8">Ovate family protein</fullName>
    </alternativeName>
</protein>
<reference evidence="10" key="1">
    <citation type="submission" date="2020-09" db="EMBL/GenBank/DDBJ databases">
        <title>Genome-Enabled Discovery of Anthraquinone Biosynthesis in Senna tora.</title>
        <authorList>
            <person name="Kang S.-H."/>
            <person name="Pandey R.P."/>
            <person name="Lee C.-M."/>
            <person name="Sim J.-S."/>
            <person name="Jeong J.-T."/>
            <person name="Choi B.-S."/>
            <person name="Jung M."/>
            <person name="Ginzburg D."/>
            <person name="Zhao K."/>
            <person name="Won S.Y."/>
            <person name="Oh T.-J."/>
            <person name="Yu Y."/>
            <person name="Kim N.-H."/>
            <person name="Lee O.R."/>
            <person name="Lee T.-H."/>
            <person name="Bashyal P."/>
            <person name="Kim T.-S."/>
            <person name="Lee W.-H."/>
            <person name="Kawkins C."/>
            <person name="Kim C.-K."/>
            <person name="Kim J.S."/>
            <person name="Ahn B.O."/>
            <person name="Rhee S.Y."/>
            <person name="Sohng J.K."/>
        </authorList>
    </citation>
    <scope>NUCLEOTIDE SEQUENCE</scope>
    <source>
        <tissue evidence="10">Leaf</tissue>
    </source>
</reference>
<dbReference type="GO" id="GO:0140662">
    <property type="term" value="F:ATP-dependent protein folding chaperone"/>
    <property type="evidence" value="ECO:0007669"/>
    <property type="project" value="InterPro"/>
</dbReference>
<evidence type="ECO:0000256" key="1">
    <source>
        <dbReference type="ARBA" id="ARBA00004123"/>
    </source>
</evidence>
<dbReference type="InterPro" id="IPR043129">
    <property type="entry name" value="ATPase_NBD"/>
</dbReference>
<dbReference type="AlphaFoldDB" id="A0A834XDK7"/>
<dbReference type="NCBIfam" id="TIGR01568">
    <property type="entry name" value="A_thal_3678"/>
    <property type="match status" value="1"/>
</dbReference>
<organism evidence="10 11">
    <name type="scientific">Senna tora</name>
    <dbReference type="NCBI Taxonomy" id="362788"/>
    <lineage>
        <taxon>Eukaryota</taxon>
        <taxon>Viridiplantae</taxon>
        <taxon>Streptophyta</taxon>
        <taxon>Embryophyta</taxon>
        <taxon>Tracheophyta</taxon>
        <taxon>Spermatophyta</taxon>
        <taxon>Magnoliopsida</taxon>
        <taxon>eudicotyledons</taxon>
        <taxon>Gunneridae</taxon>
        <taxon>Pentapetalae</taxon>
        <taxon>rosids</taxon>
        <taxon>fabids</taxon>
        <taxon>Fabales</taxon>
        <taxon>Fabaceae</taxon>
        <taxon>Caesalpinioideae</taxon>
        <taxon>Cassia clade</taxon>
        <taxon>Senna</taxon>
    </lineage>
</organism>
<comment type="subcellular location">
    <subcellularLocation>
        <location evidence="1 8">Nucleus</location>
    </subcellularLocation>
</comment>
<keyword evidence="3" id="KW-0547">Nucleotide-binding</keyword>
<keyword evidence="4" id="KW-0067">ATP-binding</keyword>
<dbReference type="InterPro" id="IPR006458">
    <property type="entry name" value="Ovate_C"/>
</dbReference>
<evidence type="ECO:0000256" key="8">
    <source>
        <dbReference type="RuleBase" id="RU367028"/>
    </source>
</evidence>
<keyword evidence="11" id="KW-1185">Reference proteome</keyword>
<dbReference type="SUPFAM" id="SSF53067">
    <property type="entry name" value="Actin-like ATPase domain"/>
    <property type="match status" value="1"/>
</dbReference>
<accession>A0A834XDK7</accession>
<evidence type="ECO:0000313" key="11">
    <source>
        <dbReference type="Proteomes" id="UP000634136"/>
    </source>
</evidence>
<dbReference type="Proteomes" id="UP000634136">
    <property type="component" value="Unassembled WGS sequence"/>
</dbReference>
<keyword evidence="6 8" id="KW-0804">Transcription</keyword>
<keyword evidence="2 8" id="KW-0678">Repressor</keyword>
<gene>
    <name evidence="10" type="ORF">G2W53_000229</name>
</gene>
<evidence type="ECO:0000256" key="4">
    <source>
        <dbReference type="ARBA" id="ARBA00022840"/>
    </source>
</evidence>
<dbReference type="Gene3D" id="3.30.420.40">
    <property type="match status" value="1"/>
</dbReference>
<evidence type="ECO:0000256" key="3">
    <source>
        <dbReference type="ARBA" id="ARBA00022741"/>
    </source>
</evidence>
<dbReference type="Pfam" id="PF00012">
    <property type="entry name" value="HSP70"/>
    <property type="match status" value="1"/>
</dbReference>
<dbReference type="InterPro" id="IPR013126">
    <property type="entry name" value="Hsp_70_fam"/>
</dbReference>
<dbReference type="EMBL" id="JAAIUW010000001">
    <property type="protein sequence ID" value="KAF7843324.1"/>
    <property type="molecule type" value="Genomic_DNA"/>
</dbReference>
<comment type="caution">
    <text evidence="10">The sequence shown here is derived from an EMBL/GenBank/DDBJ whole genome shotgun (WGS) entry which is preliminary data.</text>
</comment>
<dbReference type="GO" id="GO:0045892">
    <property type="term" value="P:negative regulation of DNA-templated transcription"/>
    <property type="evidence" value="ECO:0007669"/>
    <property type="project" value="UniProtKB-UniRule"/>
</dbReference>
<dbReference type="PANTHER" id="PTHR33057:SF117">
    <property type="entry name" value="TRANSCRIPTION REPRESSOR OFP14"/>
    <property type="match status" value="1"/>
</dbReference>
<keyword evidence="7 8" id="KW-0539">Nucleus</keyword>
<evidence type="ECO:0000256" key="7">
    <source>
        <dbReference type="ARBA" id="ARBA00023242"/>
    </source>
</evidence>
<sequence length="260" mass="30177">MPNKLQVFLHYYLSKLKNCRPQIQSSSPKNWILSGCKKPKTPSFAIARRNDDAATLSDIDRFLFENFKSLFNNDDSNSTTRVPDQENHEAPKLGSITLDSTRFIDPELLDNPDGCESIAVLTRSARPFEEFRRSMREMVEARMRSYERVDWGFMEELLFCYLNVNEKKSYRFILIAFVDLVNFYGDGHLRELRRRRSHGVFERYSSWLADQNLNNQFNFATMSVVGFDFGNESCIVAVARQRGIDVVLNDVSKRETPAIV</sequence>
<keyword evidence="5 8" id="KW-0805">Transcription regulation</keyword>
<evidence type="ECO:0000313" key="10">
    <source>
        <dbReference type="EMBL" id="KAF7843324.1"/>
    </source>
</evidence>
<dbReference type="InterPro" id="IPR038933">
    <property type="entry name" value="Ovate"/>
</dbReference>
<evidence type="ECO:0000256" key="2">
    <source>
        <dbReference type="ARBA" id="ARBA00022491"/>
    </source>
</evidence>
<dbReference type="PANTHER" id="PTHR33057">
    <property type="entry name" value="TRANSCRIPTION REPRESSOR OFP7-RELATED"/>
    <property type="match status" value="1"/>
</dbReference>
<dbReference type="GO" id="GO:0005524">
    <property type="term" value="F:ATP binding"/>
    <property type="evidence" value="ECO:0007669"/>
    <property type="project" value="UniProtKB-KW"/>
</dbReference>
<comment type="function">
    <text evidence="8">Transcriptional repressor that regulates multiple aspects of plant growth and development.</text>
</comment>
<proteinExistence type="predicted"/>
<dbReference type="GO" id="GO:0005634">
    <property type="term" value="C:nucleus"/>
    <property type="evidence" value="ECO:0007669"/>
    <property type="project" value="UniProtKB-SubCell"/>
</dbReference>
<name>A0A834XDK7_9FABA</name>
<evidence type="ECO:0000256" key="5">
    <source>
        <dbReference type="ARBA" id="ARBA00023015"/>
    </source>
</evidence>
<dbReference type="PROSITE" id="PS51754">
    <property type="entry name" value="OVATE"/>
    <property type="match status" value="1"/>
</dbReference>
<dbReference type="Pfam" id="PF04844">
    <property type="entry name" value="Ovate"/>
    <property type="match status" value="1"/>
</dbReference>
<evidence type="ECO:0000259" key="9">
    <source>
        <dbReference type="PROSITE" id="PS51754"/>
    </source>
</evidence>